<organism evidence="1">
    <name type="scientific">marine sediment metagenome</name>
    <dbReference type="NCBI Taxonomy" id="412755"/>
    <lineage>
        <taxon>unclassified sequences</taxon>
        <taxon>metagenomes</taxon>
        <taxon>ecological metagenomes</taxon>
    </lineage>
</organism>
<accession>A0A0F9EG48</accession>
<dbReference type="EMBL" id="LAZR01037153">
    <property type="protein sequence ID" value="KKL22953.1"/>
    <property type="molecule type" value="Genomic_DNA"/>
</dbReference>
<name>A0A0F9EG48_9ZZZZ</name>
<proteinExistence type="predicted"/>
<evidence type="ECO:0000313" key="1">
    <source>
        <dbReference type="EMBL" id="KKL22953.1"/>
    </source>
</evidence>
<comment type="caution">
    <text evidence="1">The sequence shown here is derived from an EMBL/GenBank/DDBJ whole genome shotgun (WGS) entry which is preliminary data.</text>
</comment>
<reference evidence="1" key="1">
    <citation type="journal article" date="2015" name="Nature">
        <title>Complex archaea that bridge the gap between prokaryotes and eukaryotes.</title>
        <authorList>
            <person name="Spang A."/>
            <person name="Saw J.H."/>
            <person name="Jorgensen S.L."/>
            <person name="Zaremba-Niedzwiedzka K."/>
            <person name="Martijn J."/>
            <person name="Lind A.E."/>
            <person name="van Eijk R."/>
            <person name="Schleper C."/>
            <person name="Guy L."/>
            <person name="Ettema T.J."/>
        </authorList>
    </citation>
    <scope>NUCLEOTIDE SEQUENCE</scope>
</reference>
<sequence length="212" mass="23906">MTAFDITALVEAFKKTEAFSEEQIGLLEEADSDLQMWTIEEYKGIGFNPAEAIVARQTVRDTLGVIRPSDAVIPETPPYLKDVGYPPVFGKTTDDGGKTIKKTASVGGYDPHDPLQFCIVGDQKFRWDGKRSERFLVGERHEIAIVEHNIVNGLLVPDMEQARKVELEGKQWFHRGYNCWISIDGKPLSRVPREKLSEMRTVVERTTALRVA</sequence>
<gene>
    <name evidence="1" type="ORF">LCGC14_2430250</name>
</gene>
<dbReference type="AlphaFoldDB" id="A0A0F9EG48"/>
<protein>
    <submittedName>
        <fullName evidence="1">Uncharacterized protein</fullName>
    </submittedName>
</protein>